<dbReference type="InterPro" id="IPR013230">
    <property type="entry name" value="Peptidase_M15A_C"/>
</dbReference>
<protein>
    <submittedName>
        <fullName evidence="2">Peptidase M15 family protein</fullName>
    </submittedName>
</protein>
<organism evidence="2 3">
    <name type="scientific">Rhizobium etli bv. mimosae str. IE4771</name>
    <dbReference type="NCBI Taxonomy" id="1432050"/>
    <lineage>
        <taxon>Bacteria</taxon>
        <taxon>Pseudomonadati</taxon>
        <taxon>Pseudomonadota</taxon>
        <taxon>Alphaproteobacteria</taxon>
        <taxon>Hyphomicrobiales</taxon>
        <taxon>Rhizobiaceae</taxon>
        <taxon>Rhizobium/Agrobacterium group</taxon>
        <taxon>Rhizobium</taxon>
    </lineage>
</organism>
<dbReference type="Gene3D" id="3.30.1380.10">
    <property type="match status" value="1"/>
</dbReference>
<gene>
    <name evidence="2" type="ORF">IE4771_CH00422</name>
</gene>
<dbReference type="InterPro" id="IPR009045">
    <property type="entry name" value="Zn_M74/Hedgehog-like"/>
</dbReference>
<reference evidence="2 3" key="1">
    <citation type="submission" date="2013-12" db="EMBL/GenBank/DDBJ databases">
        <title>Complete genome sequence of Rhizobium etli bv. mimosae IE4771.</title>
        <authorList>
            <person name="Bustos P."/>
            <person name="Santamaria R.I."/>
            <person name="Lozano L."/>
            <person name="Ormeno-Orrillo E."/>
            <person name="Rogel M.A."/>
            <person name="Romero D."/>
            <person name="Cevallos M.A."/>
            <person name="Martinez-Romero E."/>
            <person name="Gonzalez V."/>
        </authorList>
    </citation>
    <scope>NUCLEOTIDE SEQUENCE [LARGE SCALE GENOMIC DNA]</scope>
    <source>
        <strain evidence="2 3">IE4771</strain>
    </source>
</reference>
<name>A0A060HRU4_RHIET</name>
<dbReference type="EMBL" id="CP006986">
    <property type="protein sequence ID" value="AIC25588.1"/>
    <property type="molecule type" value="Genomic_DNA"/>
</dbReference>
<dbReference type="HOGENOM" id="CLU_1823792_0_0_5"/>
<proteinExistence type="predicted"/>
<sequence length="142" mass="15193">MQNLASLAMAGLFALQSATSAVGQDNKRPAIHLTKHEARLAYTVQTVSVRAGCFPNRLRAILSHIAAKTGRRPVITSGHRPHPRRHGSLHGKCLAADFRMPGLSERTIIAAAKSAPGIGGIGSYCNGIIHVDVGPQRRWVDC</sequence>
<dbReference type="Proteomes" id="UP000027180">
    <property type="component" value="Chromosome"/>
</dbReference>
<accession>A0A060HRU4</accession>
<dbReference type="Pfam" id="PF08291">
    <property type="entry name" value="Peptidase_M15_3"/>
    <property type="match status" value="1"/>
</dbReference>
<dbReference type="RefSeq" id="WP_009987329.1">
    <property type="nucleotide sequence ID" value="NZ_CP006986.1"/>
</dbReference>
<evidence type="ECO:0000259" key="1">
    <source>
        <dbReference type="Pfam" id="PF08291"/>
    </source>
</evidence>
<evidence type="ECO:0000313" key="2">
    <source>
        <dbReference type="EMBL" id="AIC25588.1"/>
    </source>
</evidence>
<dbReference type="AlphaFoldDB" id="A0A060HRU4"/>
<feature type="domain" description="Peptidase M15A C-terminal" evidence="1">
    <location>
        <begin position="43"/>
        <end position="132"/>
    </location>
</feature>
<evidence type="ECO:0000313" key="3">
    <source>
        <dbReference type="Proteomes" id="UP000027180"/>
    </source>
</evidence>
<dbReference type="SUPFAM" id="SSF55166">
    <property type="entry name" value="Hedgehog/DD-peptidase"/>
    <property type="match status" value="1"/>
</dbReference>
<dbReference type="OrthoDB" id="8382078at2"/>
<dbReference type="KEGG" id="rei:IE4771_CH00422"/>